<protein>
    <recommendedName>
        <fullName evidence="1">Glycosyltransferase 2-like domain-containing protein</fullName>
    </recommendedName>
</protein>
<evidence type="ECO:0000259" key="1">
    <source>
        <dbReference type="Pfam" id="PF00535"/>
    </source>
</evidence>
<dbReference type="EMBL" id="MHKL01000009">
    <property type="protein sequence ID" value="OGY89713.1"/>
    <property type="molecule type" value="Genomic_DNA"/>
</dbReference>
<proteinExistence type="predicted"/>
<dbReference type="Proteomes" id="UP000178849">
    <property type="component" value="Unassembled WGS sequence"/>
</dbReference>
<dbReference type="CDD" id="cd04179">
    <property type="entry name" value="DPM_DPG-synthase_like"/>
    <property type="match status" value="1"/>
</dbReference>
<feature type="domain" description="Glycosyltransferase 2-like" evidence="1">
    <location>
        <begin position="5"/>
        <end position="160"/>
    </location>
</feature>
<name>A0A1G2BKG9_9BACT</name>
<evidence type="ECO:0000313" key="3">
    <source>
        <dbReference type="Proteomes" id="UP000178849"/>
    </source>
</evidence>
<dbReference type="InterPro" id="IPR001173">
    <property type="entry name" value="Glyco_trans_2-like"/>
</dbReference>
<dbReference type="InterPro" id="IPR029044">
    <property type="entry name" value="Nucleotide-diphossugar_trans"/>
</dbReference>
<gene>
    <name evidence="2" type="ORF">A2927_00145</name>
</gene>
<dbReference type="SUPFAM" id="SSF53448">
    <property type="entry name" value="Nucleotide-diphospho-sugar transferases"/>
    <property type="match status" value="1"/>
</dbReference>
<reference evidence="2 3" key="1">
    <citation type="journal article" date="2016" name="Nat. Commun.">
        <title>Thousands of microbial genomes shed light on interconnected biogeochemical processes in an aquifer system.</title>
        <authorList>
            <person name="Anantharaman K."/>
            <person name="Brown C.T."/>
            <person name="Hug L.A."/>
            <person name="Sharon I."/>
            <person name="Castelle C.J."/>
            <person name="Probst A.J."/>
            <person name="Thomas B.C."/>
            <person name="Singh A."/>
            <person name="Wilkins M.J."/>
            <person name="Karaoz U."/>
            <person name="Brodie E.L."/>
            <person name="Williams K.H."/>
            <person name="Hubbard S.S."/>
            <person name="Banfield J.F."/>
        </authorList>
    </citation>
    <scope>NUCLEOTIDE SEQUENCE [LARGE SCALE GENOMIC DNA]</scope>
</reference>
<organism evidence="2 3">
    <name type="scientific">Candidatus Komeilibacteria bacterium RIFCSPLOWO2_01_FULL_45_10</name>
    <dbReference type="NCBI Taxonomy" id="1798550"/>
    <lineage>
        <taxon>Bacteria</taxon>
        <taxon>Candidatus Komeiliibacteriota</taxon>
    </lineage>
</organism>
<dbReference type="Gene3D" id="3.90.550.10">
    <property type="entry name" value="Spore Coat Polysaccharide Biosynthesis Protein SpsA, Chain A"/>
    <property type="match status" value="1"/>
</dbReference>
<dbReference type="InterPro" id="IPR050256">
    <property type="entry name" value="Glycosyltransferase_2"/>
</dbReference>
<dbReference type="PANTHER" id="PTHR48090">
    <property type="entry name" value="UNDECAPRENYL-PHOSPHATE 4-DEOXY-4-FORMAMIDO-L-ARABINOSE TRANSFERASE-RELATED"/>
    <property type="match status" value="1"/>
</dbReference>
<comment type="caution">
    <text evidence="2">The sequence shown here is derived from an EMBL/GenBank/DDBJ whole genome shotgun (WGS) entry which is preliminary data.</text>
</comment>
<sequence>MKTFIIIPCYNDAAFLERVINSVKPYGQVVVVDDGSTDNSREIAQSAQAIVLKHRLNRGQGAALETGDLYALREGAEIVVHFDADGQHQAAEIPRLIEPILKGEANVVFGSRFLKSDDFTPFLKKWLILKPAILFQNLLLGVKLTDAHNGFRALSRKALELIRITQDGMAHASEIVEKVKLNGLKYREVPVTVLYNDFGQGFGGGLKILADWLFGKFNNP</sequence>
<dbReference type="STRING" id="1798550.A2927_00145"/>
<dbReference type="Pfam" id="PF00535">
    <property type="entry name" value="Glycos_transf_2"/>
    <property type="match status" value="1"/>
</dbReference>
<evidence type="ECO:0000313" key="2">
    <source>
        <dbReference type="EMBL" id="OGY89713.1"/>
    </source>
</evidence>
<dbReference type="AlphaFoldDB" id="A0A1G2BKG9"/>
<dbReference type="PANTHER" id="PTHR48090:SF7">
    <property type="entry name" value="RFBJ PROTEIN"/>
    <property type="match status" value="1"/>
</dbReference>
<accession>A0A1G2BKG9</accession>